<sequence>MAILALLIDHYHGRWFRVEFSQVFAELAQPLQQVCIKQNWQWCSASSMPLMTRVNDLPNIKQQVDEYHGEDQYLGCDLLTVQEGLIAQQKVEGVYTWVDENGITHFSDINHASAESKLTQYTEPKYNFELNIDSLVSTPPPFFRDRLTSTINQIDQIYRQYLPKRTLQPIKVNLMLAGNLTAYNKLKRQYASTVGASQGFYSSQHNLAAVWHREDAQAFRTAIHESVHVINAGQFGHTPRWFNEGMAEYFESPAFLETIDTNNRYDAIIQNNSSRGHSYRVVDESISLSMGLSELLTASDHDWQGQKQAALYQHAHSFMAFLFSTRQGRVTLKQLLLQLSEQRCQAKVIDELFTRYPDGIKQLDHDWKTWR</sequence>
<protein>
    <submittedName>
        <fullName evidence="2">DUF1570 domain-containing protein</fullName>
    </submittedName>
</protein>
<name>A0A9X2WU97_9GAMM</name>
<evidence type="ECO:0000259" key="1">
    <source>
        <dbReference type="Pfam" id="PF07607"/>
    </source>
</evidence>
<dbReference type="InterPro" id="IPR011464">
    <property type="entry name" value="DUF1570"/>
</dbReference>
<feature type="domain" description="DUF1570" evidence="1">
    <location>
        <begin position="221"/>
        <end position="328"/>
    </location>
</feature>
<dbReference type="Proteomes" id="UP001155604">
    <property type="component" value="Unassembled WGS sequence"/>
</dbReference>
<dbReference type="Pfam" id="PF07607">
    <property type="entry name" value="DUF1570"/>
    <property type="match status" value="1"/>
</dbReference>
<proteinExistence type="predicted"/>
<comment type="caution">
    <text evidence="2">The sequence shown here is derived from an EMBL/GenBank/DDBJ whole genome shotgun (WGS) entry which is preliminary data.</text>
</comment>
<dbReference type="AlphaFoldDB" id="A0A9X2WU97"/>
<accession>A0A9X2WU97</accession>
<gene>
    <name evidence="2" type="ORF">NE536_09405</name>
</gene>
<reference evidence="2" key="1">
    <citation type="journal article" date="2023" name="Int. J. Syst. Evol. Microbiol.">
        <title>&lt;i&gt;Shewanella septentrionalis&lt;/i&gt; sp. nov. and &lt;i&gt;Shewanella holmiensis&lt;/i&gt; sp. nov., isolated from Baltic Sea water and sediments.</title>
        <authorList>
            <person name="Martin-Rodriguez A.J."/>
            <person name="Thorell K."/>
            <person name="Joffre E."/>
            <person name="Jensie-Markopoulos S."/>
            <person name="Moore E.R.B."/>
            <person name="Sjoling A."/>
        </authorList>
    </citation>
    <scope>NUCLEOTIDE SEQUENCE</scope>
    <source>
        <strain evidence="2">SP1W3</strain>
    </source>
</reference>
<keyword evidence="3" id="KW-1185">Reference proteome</keyword>
<dbReference type="EMBL" id="JAMTCC010000013">
    <property type="protein sequence ID" value="MCT7945583.1"/>
    <property type="molecule type" value="Genomic_DNA"/>
</dbReference>
<evidence type="ECO:0000313" key="3">
    <source>
        <dbReference type="Proteomes" id="UP001155604"/>
    </source>
</evidence>
<organism evidence="2 3">
    <name type="scientific">Shewanella septentrionalis</name>
    <dbReference type="NCBI Taxonomy" id="2952223"/>
    <lineage>
        <taxon>Bacteria</taxon>
        <taxon>Pseudomonadati</taxon>
        <taxon>Pseudomonadota</taxon>
        <taxon>Gammaproteobacteria</taxon>
        <taxon>Alteromonadales</taxon>
        <taxon>Shewanellaceae</taxon>
        <taxon>Shewanella</taxon>
    </lineage>
</organism>
<evidence type="ECO:0000313" key="2">
    <source>
        <dbReference type="EMBL" id="MCT7945583.1"/>
    </source>
</evidence>
<dbReference type="RefSeq" id="WP_261272534.1">
    <property type="nucleotide sequence ID" value="NZ_JAMTCC010000013.1"/>
</dbReference>